<keyword evidence="1" id="KW-0472">Membrane</keyword>
<proteinExistence type="predicted"/>
<sequence>MSKTYSKTRVLVECALMIALSTVLSIIQLPIMPHGGSITIASMLPIILVSYRHGLTWGLSAAFINSLIQFVQGINNLAYCQTLIAQIGCVLLDYVLAFTVLGLASFFAKPFKNKMVGIGASSLIVCLLRYACSVLSGYIVWKDYDYAFTWLTEFGWGAAISNMGENALCWLYSFVYNAVYMLPETLLTVIAAVLLAKLVPQLFERQSAQ</sequence>
<keyword evidence="1" id="KW-1133">Transmembrane helix</keyword>
<keyword evidence="1" id="KW-0812">Transmembrane</keyword>
<name>A0A9E2KLR6_9FIRM</name>
<feature type="transmembrane region" description="Helical" evidence="1">
    <location>
        <begin position="120"/>
        <end position="141"/>
    </location>
</feature>
<evidence type="ECO:0000313" key="3">
    <source>
        <dbReference type="Proteomes" id="UP000824178"/>
    </source>
</evidence>
<reference evidence="2" key="2">
    <citation type="submission" date="2021-04" db="EMBL/GenBank/DDBJ databases">
        <authorList>
            <person name="Gilroy R."/>
        </authorList>
    </citation>
    <scope>NUCLEOTIDE SEQUENCE</scope>
    <source>
        <strain evidence="2">742</strain>
    </source>
</reference>
<feature type="transmembrane region" description="Helical" evidence="1">
    <location>
        <begin position="84"/>
        <end position="108"/>
    </location>
</feature>
<evidence type="ECO:0000256" key="1">
    <source>
        <dbReference type="SAM" id="Phobius"/>
    </source>
</evidence>
<organism evidence="2 3">
    <name type="scientific">Candidatus Faecalibacterium intestinavium</name>
    <dbReference type="NCBI Taxonomy" id="2838580"/>
    <lineage>
        <taxon>Bacteria</taxon>
        <taxon>Bacillati</taxon>
        <taxon>Bacillota</taxon>
        <taxon>Clostridia</taxon>
        <taxon>Eubacteriales</taxon>
        <taxon>Oscillospiraceae</taxon>
        <taxon>Faecalibacterium</taxon>
    </lineage>
</organism>
<dbReference type="GO" id="GO:0005886">
    <property type="term" value="C:plasma membrane"/>
    <property type="evidence" value="ECO:0007669"/>
    <property type="project" value="InterPro"/>
</dbReference>
<comment type="caution">
    <text evidence="2">The sequence shown here is derived from an EMBL/GenBank/DDBJ whole genome shotgun (WGS) entry which is preliminary data.</text>
</comment>
<evidence type="ECO:0000313" key="2">
    <source>
        <dbReference type="EMBL" id="MBU3820371.1"/>
    </source>
</evidence>
<feature type="transmembrane region" description="Helical" evidence="1">
    <location>
        <begin position="178"/>
        <end position="199"/>
    </location>
</feature>
<accession>A0A9E2KLR6</accession>
<dbReference type="GO" id="GO:0015234">
    <property type="term" value="F:thiamine transmembrane transporter activity"/>
    <property type="evidence" value="ECO:0007669"/>
    <property type="project" value="InterPro"/>
</dbReference>
<protein>
    <submittedName>
        <fullName evidence="2">Energy-coupled thiamine transporter ThiT</fullName>
    </submittedName>
</protein>
<dbReference type="Gene3D" id="1.10.1760.20">
    <property type="match status" value="1"/>
</dbReference>
<dbReference type="InterPro" id="IPR012651">
    <property type="entry name" value="Thia_Transptr_ThiT"/>
</dbReference>
<gene>
    <name evidence="2" type="ORF">H9864_08415</name>
</gene>
<dbReference type="AlphaFoldDB" id="A0A9E2KLR6"/>
<reference evidence="2" key="1">
    <citation type="journal article" date="2021" name="PeerJ">
        <title>Extensive microbial diversity within the chicken gut microbiome revealed by metagenomics and culture.</title>
        <authorList>
            <person name="Gilroy R."/>
            <person name="Ravi A."/>
            <person name="Getino M."/>
            <person name="Pursley I."/>
            <person name="Horton D.L."/>
            <person name="Alikhan N.F."/>
            <person name="Baker D."/>
            <person name="Gharbi K."/>
            <person name="Hall N."/>
            <person name="Watson M."/>
            <person name="Adriaenssens E.M."/>
            <person name="Foster-Nyarko E."/>
            <person name="Jarju S."/>
            <person name="Secka A."/>
            <person name="Antonio M."/>
            <person name="Oren A."/>
            <person name="Chaudhuri R.R."/>
            <person name="La Ragione R."/>
            <person name="Hildebrand F."/>
            <person name="Pallen M.J."/>
        </authorList>
    </citation>
    <scope>NUCLEOTIDE SEQUENCE</scope>
    <source>
        <strain evidence="2">742</strain>
    </source>
</reference>
<dbReference type="Pfam" id="PF09515">
    <property type="entry name" value="Thia_YuaJ"/>
    <property type="match status" value="1"/>
</dbReference>
<dbReference type="EMBL" id="JAHLFH010000178">
    <property type="protein sequence ID" value="MBU3820371.1"/>
    <property type="molecule type" value="Genomic_DNA"/>
</dbReference>
<dbReference type="Proteomes" id="UP000824178">
    <property type="component" value="Unassembled WGS sequence"/>
</dbReference>